<evidence type="ECO:0000256" key="2">
    <source>
        <dbReference type="ARBA" id="ARBA00023163"/>
    </source>
</evidence>
<comment type="catalytic activity">
    <reaction evidence="3">
        <text>RNA(n) + a ribonucleoside 5'-triphosphate = RNA(n+1) + diphosphate</text>
        <dbReference type="Rhea" id="RHEA:21248"/>
        <dbReference type="Rhea" id="RHEA-COMP:14527"/>
        <dbReference type="Rhea" id="RHEA-COMP:17342"/>
        <dbReference type="ChEBI" id="CHEBI:33019"/>
        <dbReference type="ChEBI" id="CHEBI:61557"/>
        <dbReference type="ChEBI" id="CHEBI:140395"/>
        <dbReference type="EC" id="2.7.7.6"/>
    </reaction>
</comment>
<protein>
    <recommendedName>
        <fullName evidence="3">DNA-directed RNA polymerase subunit Rpo6</fullName>
        <ecNumber evidence="3">2.7.7.6</ecNumber>
    </recommendedName>
    <alternativeName>
        <fullName evidence="3">DNA-directed RNA polymerase subunit K</fullName>
    </alternativeName>
</protein>
<dbReference type="Pfam" id="PF01192">
    <property type="entry name" value="RNA_pol_Rpb6"/>
    <property type="match status" value="1"/>
</dbReference>
<dbReference type="GO" id="GO:0042797">
    <property type="term" value="P:tRNA transcription by RNA polymerase III"/>
    <property type="evidence" value="ECO:0007669"/>
    <property type="project" value="TreeGrafter"/>
</dbReference>
<dbReference type="AlphaFoldDB" id="A0A7C5LFF0"/>
<dbReference type="GO" id="GO:0000428">
    <property type="term" value="C:DNA-directed RNA polymerase complex"/>
    <property type="evidence" value="ECO:0007669"/>
    <property type="project" value="UniProtKB-KW"/>
</dbReference>
<sequence>MRTEAKPALLRLTKYEKARIIGGRALQISLGAFPLVEVRPGDTNIDIAKREFERGALPIIIRRKRSDGSYVDILLKDLLAEESKSH</sequence>
<keyword evidence="2 3" id="KW-0804">Transcription</keyword>
<dbReference type="GO" id="GO:0006360">
    <property type="term" value="P:transcription by RNA polymerase I"/>
    <property type="evidence" value="ECO:0007669"/>
    <property type="project" value="TreeGrafter"/>
</dbReference>
<comment type="function">
    <text evidence="3">DNA-dependent RNA polymerase (RNAP) catalyzes the transcription of DNA into RNA using the four ribonucleoside triphosphates as substrates.</text>
</comment>
<dbReference type="EMBL" id="DRWN01000026">
    <property type="protein sequence ID" value="HHK68223.1"/>
    <property type="molecule type" value="Genomic_DNA"/>
</dbReference>
<evidence type="ECO:0000256" key="1">
    <source>
        <dbReference type="ARBA" id="ARBA00022478"/>
    </source>
</evidence>
<organism evidence="4">
    <name type="scientific">Caldiarchaeum subterraneum</name>
    <dbReference type="NCBI Taxonomy" id="311458"/>
    <lineage>
        <taxon>Archaea</taxon>
        <taxon>Nitrososphaerota</taxon>
        <taxon>Candidatus Caldarchaeales</taxon>
        <taxon>Candidatus Caldarchaeaceae</taxon>
        <taxon>Candidatus Caldarchaeum</taxon>
    </lineage>
</organism>
<keyword evidence="3" id="KW-0963">Cytoplasm</keyword>
<proteinExistence type="inferred from homology"/>
<dbReference type="PROSITE" id="PS01111">
    <property type="entry name" value="RNA_POL_K_14KD"/>
    <property type="match status" value="1"/>
</dbReference>
<keyword evidence="3" id="KW-0548">Nucleotidyltransferase</keyword>
<dbReference type="NCBIfam" id="NF002208">
    <property type="entry name" value="PRK01099.1-3"/>
    <property type="match status" value="1"/>
</dbReference>
<accession>A0A7C5LFF0</accession>
<evidence type="ECO:0000256" key="3">
    <source>
        <dbReference type="HAMAP-Rule" id="MF_00192"/>
    </source>
</evidence>
<gene>
    <name evidence="3" type="primary">rpo6</name>
    <name evidence="3" type="synonym">rpoK</name>
    <name evidence="4" type="ORF">ENM11_03585</name>
</gene>
<dbReference type="InterPro" id="IPR020708">
    <property type="entry name" value="DNA-dir_RNA_polK_14-18kDa_CS"/>
</dbReference>
<dbReference type="Gene3D" id="3.90.940.10">
    <property type="match status" value="1"/>
</dbReference>
<keyword evidence="3" id="KW-0808">Transferase</keyword>
<dbReference type="PIRSF" id="PIRSF000778">
    <property type="entry name" value="RpoK/RPB6"/>
    <property type="match status" value="1"/>
</dbReference>
<dbReference type="PANTHER" id="PTHR47227">
    <property type="entry name" value="DNA-DIRECTED RNA POLYMERASE SUBUNIT K"/>
    <property type="match status" value="1"/>
</dbReference>
<dbReference type="EC" id="2.7.7.6" evidence="3"/>
<evidence type="ECO:0000313" key="4">
    <source>
        <dbReference type="EMBL" id="HHK68223.1"/>
    </source>
</evidence>
<dbReference type="GO" id="GO:0006366">
    <property type="term" value="P:transcription by RNA polymerase II"/>
    <property type="evidence" value="ECO:0007669"/>
    <property type="project" value="TreeGrafter"/>
</dbReference>
<keyword evidence="1 3" id="KW-0240">DNA-directed RNA polymerase</keyword>
<dbReference type="InterPro" id="IPR006110">
    <property type="entry name" value="Pol_omega/Rpo6/RPB6"/>
</dbReference>
<dbReference type="GO" id="GO:0005737">
    <property type="term" value="C:cytoplasm"/>
    <property type="evidence" value="ECO:0007669"/>
    <property type="project" value="UniProtKB-SubCell"/>
</dbReference>
<comment type="subunit">
    <text evidence="3">Part of the RNA polymerase complex.</text>
</comment>
<dbReference type="GO" id="GO:0003899">
    <property type="term" value="F:DNA-directed RNA polymerase activity"/>
    <property type="evidence" value="ECO:0007669"/>
    <property type="project" value="UniProtKB-UniRule"/>
</dbReference>
<dbReference type="PANTHER" id="PTHR47227:SF5">
    <property type="entry name" value="DNA-DIRECTED RNA POLYMERASES I, II, AND III SUBUNIT RPABC2"/>
    <property type="match status" value="1"/>
</dbReference>
<comment type="subcellular location">
    <subcellularLocation>
        <location evidence="3">Cytoplasm</location>
    </subcellularLocation>
</comment>
<reference evidence="4" key="1">
    <citation type="journal article" date="2020" name="mSystems">
        <title>Genome- and Community-Level Interaction Insights into Carbon Utilization and Element Cycling Functions of Hydrothermarchaeota in Hydrothermal Sediment.</title>
        <authorList>
            <person name="Zhou Z."/>
            <person name="Liu Y."/>
            <person name="Xu W."/>
            <person name="Pan J."/>
            <person name="Luo Z.H."/>
            <person name="Li M."/>
        </authorList>
    </citation>
    <scope>NUCLEOTIDE SEQUENCE [LARGE SCALE GENOMIC DNA]</scope>
    <source>
        <strain evidence="4">SpSt-1056</strain>
    </source>
</reference>
<dbReference type="SUPFAM" id="SSF63562">
    <property type="entry name" value="RPB6/omega subunit-like"/>
    <property type="match status" value="1"/>
</dbReference>
<dbReference type="SMART" id="SM01409">
    <property type="entry name" value="RNA_pol_Rpb6"/>
    <property type="match status" value="1"/>
</dbReference>
<dbReference type="HAMAP" id="MF_00192">
    <property type="entry name" value="RNApol_arch_Rpo6"/>
    <property type="match status" value="1"/>
</dbReference>
<dbReference type="GO" id="GO:0003677">
    <property type="term" value="F:DNA binding"/>
    <property type="evidence" value="ECO:0007669"/>
    <property type="project" value="UniProtKB-UniRule"/>
</dbReference>
<comment type="similarity">
    <text evidence="3">Belongs to the archaeal Rpo6/eukaryotic RPB6 RNA polymerase subunit family.</text>
</comment>
<dbReference type="InterPro" id="IPR036161">
    <property type="entry name" value="RPB6/omega-like_sf"/>
</dbReference>
<dbReference type="InterPro" id="IPR006111">
    <property type="entry name" value="Rpo6/Rpb6"/>
</dbReference>
<name>A0A7C5LFF0_CALS0</name>
<comment type="caution">
    <text evidence="4">The sequence shown here is derived from an EMBL/GenBank/DDBJ whole genome shotgun (WGS) entry which is preliminary data.</text>
</comment>